<reference evidence="3" key="2">
    <citation type="submission" date="2022-06" db="UniProtKB">
        <authorList>
            <consortium name="EnsemblMetazoa"/>
        </authorList>
    </citation>
    <scope>IDENTIFICATION</scope>
    <source>
        <strain evidence="3">DF5081</strain>
    </source>
</reference>
<name>A0A8R1I5Z6_CAEJA</name>
<dbReference type="Proteomes" id="UP000005237">
    <property type="component" value="Unassembled WGS sequence"/>
</dbReference>
<sequence>MDSTALKLFFAPQQVKKIETQSDHTNTINFLNGRIPMFTYNPEDGEAFDRWYGRFEDVIVVVVLQQLRFNLIDKAIIRWLGYYHYNRKIRTQFGDEKSKWRTLKRGVPQEVVLSPVLFNVYIKDVPAIPEAKIIGYADDMTILVQDPTL</sequence>
<evidence type="ECO:0000259" key="2">
    <source>
        <dbReference type="Pfam" id="PF23309"/>
    </source>
</evidence>
<keyword evidence="4" id="KW-1185">Reference proteome</keyword>
<evidence type="ECO:0000313" key="3">
    <source>
        <dbReference type="EnsemblMetazoa" id="CJA22083a.1"/>
    </source>
</evidence>
<evidence type="ECO:0000259" key="1">
    <source>
        <dbReference type="Pfam" id="PF00078"/>
    </source>
</evidence>
<accession>A0A8R1I5Z6</accession>
<protein>
    <submittedName>
        <fullName evidence="3">Reverse transcriptase domain-containing protein</fullName>
    </submittedName>
</protein>
<dbReference type="Pfam" id="PF00078">
    <property type="entry name" value="RVT_1"/>
    <property type="match status" value="1"/>
</dbReference>
<evidence type="ECO:0000313" key="4">
    <source>
        <dbReference type="Proteomes" id="UP000005237"/>
    </source>
</evidence>
<dbReference type="InterPro" id="IPR000477">
    <property type="entry name" value="RT_dom"/>
</dbReference>
<feature type="domain" description="DUF7083" evidence="2">
    <location>
        <begin position="29"/>
        <end position="60"/>
    </location>
</feature>
<dbReference type="AlphaFoldDB" id="A0A8R1I5Z6"/>
<reference evidence="4" key="1">
    <citation type="submission" date="2010-08" db="EMBL/GenBank/DDBJ databases">
        <authorList>
            <consortium name="Caenorhabditis japonica Sequencing Consortium"/>
            <person name="Wilson R.K."/>
        </authorList>
    </citation>
    <scope>NUCLEOTIDE SEQUENCE [LARGE SCALE GENOMIC DNA]</scope>
    <source>
        <strain evidence="4">DF5081</strain>
    </source>
</reference>
<dbReference type="Pfam" id="PF23309">
    <property type="entry name" value="DUF7083"/>
    <property type="match status" value="1"/>
</dbReference>
<dbReference type="PANTHER" id="PTHR36688:SF1">
    <property type="entry name" value="ENDONUCLEASE_EXONUCLEASE_PHOSPHATASE DOMAIN-CONTAINING PROTEIN"/>
    <property type="match status" value="1"/>
</dbReference>
<organism evidence="3 4">
    <name type="scientific">Caenorhabditis japonica</name>
    <dbReference type="NCBI Taxonomy" id="281687"/>
    <lineage>
        <taxon>Eukaryota</taxon>
        <taxon>Metazoa</taxon>
        <taxon>Ecdysozoa</taxon>
        <taxon>Nematoda</taxon>
        <taxon>Chromadorea</taxon>
        <taxon>Rhabditida</taxon>
        <taxon>Rhabditina</taxon>
        <taxon>Rhabditomorpha</taxon>
        <taxon>Rhabditoidea</taxon>
        <taxon>Rhabditidae</taxon>
        <taxon>Peloderinae</taxon>
        <taxon>Caenorhabditis</taxon>
    </lineage>
</organism>
<dbReference type="InterPro" id="IPR052560">
    <property type="entry name" value="RdDP_mobile_element"/>
</dbReference>
<dbReference type="PANTHER" id="PTHR36688">
    <property type="entry name" value="ENDO/EXONUCLEASE/PHOSPHATASE DOMAIN-CONTAINING PROTEIN"/>
    <property type="match status" value="1"/>
</dbReference>
<dbReference type="InterPro" id="IPR055510">
    <property type="entry name" value="DUF7083"/>
</dbReference>
<dbReference type="EnsemblMetazoa" id="CJA22083a.1">
    <property type="protein sequence ID" value="CJA22083a.1"/>
    <property type="gene ID" value="WBGene00177655"/>
</dbReference>
<feature type="domain" description="Reverse transcriptase" evidence="1">
    <location>
        <begin position="80"/>
        <end position="146"/>
    </location>
</feature>
<proteinExistence type="predicted"/>